<dbReference type="InterPro" id="IPR027417">
    <property type="entry name" value="P-loop_NTPase"/>
</dbReference>
<keyword evidence="3" id="KW-1133">Transmembrane helix</keyword>
<evidence type="ECO:0008006" key="6">
    <source>
        <dbReference type="Google" id="ProtNLM"/>
    </source>
</evidence>
<dbReference type="Gene3D" id="3.40.50.300">
    <property type="entry name" value="P-loop containing nucleotide triphosphate hydrolases"/>
    <property type="match status" value="1"/>
</dbReference>
<evidence type="ECO:0000256" key="2">
    <source>
        <dbReference type="SAM" id="MobiDB-lite"/>
    </source>
</evidence>
<dbReference type="SUPFAM" id="SSF52540">
    <property type="entry name" value="P-loop containing nucleoside triphosphate hydrolases"/>
    <property type="match status" value="1"/>
</dbReference>
<evidence type="ECO:0000256" key="1">
    <source>
        <dbReference type="SAM" id="Coils"/>
    </source>
</evidence>
<keyword evidence="3" id="KW-0812">Transmembrane</keyword>
<accession>A0A5N5NRB9</accession>
<feature type="compositionally biased region" description="Low complexity" evidence="2">
    <location>
        <begin position="28"/>
        <end position="43"/>
    </location>
</feature>
<feature type="compositionally biased region" description="Basic and acidic residues" evidence="2">
    <location>
        <begin position="502"/>
        <end position="539"/>
    </location>
</feature>
<proteinExistence type="predicted"/>
<evidence type="ECO:0000313" key="5">
    <source>
        <dbReference type="Proteomes" id="UP000326939"/>
    </source>
</evidence>
<dbReference type="EMBL" id="VDCV01000002">
    <property type="protein sequence ID" value="KAB5569779.1"/>
    <property type="molecule type" value="Genomic_DNA"/>
</dbReference>
<evidence type="ECO:0000256" key="3">
    <source>
        <dbReference type="SAM" id="Phobius"/>
    </source>
</evidence>
<dbReference type="PANTHER" id="PTHR14241:SF32">
    <property type="entry name" value="VWFA DOMAIN-CONTAINING PROTEIN-RELATED"/>
    <property type="match status" value="1"/>
</dbReference>
<reference evidence="5" key="1">
    <citation type="journal article" date="2019" name="Gigascience">
        <title>De novo genome assembly of the endangered Acer yangbiense, a plant species with extremely small populations endemic to Yunnan Province, China.</title>
        <authorList>
            <person name="Yang J."/>
            <person name="Wariss H.M."/>
            <person name="Tao L."/>
            <person name="Zhang R."/>
            <person name="Yun Q."/>
            <person name="Hollingsworth P."/>
            <person name="Dao Z."/>
            <person name="Luo G."/>
            <person name="Guo H."/>
            <person name="Ma Y."/>
            <person name="Sun W."/>
        </authorList>
    </citation>
    <scope>NUCLEOTIDE SEQUENCE [LARGE SCALE GENOMIC DNA]</scope>
    <source>
        <strain evidence="5">cv. br00</strain>
    </source>
</reference>
<protein>
    <recommendedName>
        <fullName evidence="6">G domain-containing protein</fullName>
    </recommendedName>
</protein>
<organism evidence="4 5">
    <name type="scientific">Salix brachista</name>
    <dbReference type="NCBI Taxonomy" id="2182728"/>
    <lineage>
        <taxon>Eukaryota</taxon>
        <taxon>Viridiplantae</taxon>
        <taxon>Streptophyta</taxon>
        <taxon>Embryophyta</taxon>
        <taxon>Tracheophyta</taxon>
        <taxon>Spermatophyta</taxon>
        <taxon>Magnoliopsida</taxon>
        <taxon>eudicotyledons</taxon>
        <taxon>Gunneridae</taxon>
        <taxon>Pentapetalae</taxon>
        <taxon>rosids</taxon>
        <taxon>fabids</taxon>
        <taxon>Malpighiales</taxon>
        <taxon>Salicaceae</taxon>
        <taxon>Saliceae</taxon>
        <taxon>Salix</taxon>
    </lineage>
</organism>
<keyword evidence="3" id="KW-0472">Membrane</keyword>
<feature type="region of interest" description="Disordered" evidence="2">
    <location>
        <begin position="1"/>
        <end position="50"/>
    </location>
</feature>
<name>A0A5N5NRB9_9ROSI</name>
<evidence type="ECO:0000313" key="4">
    <source>
        <dbReference type="EMBL" id="KAB5569779.1"/>
    </source>
</evidence>
<dbReference type="AlphaFoldDB" id="A0A5N5NRB9"/>
<feature type="transmembrane region" description="Helical" evidence="3">
    <location>
        <begin position="416"/>
        <end position="440"/>
    </location>
</feature>
<dbReference type="Proteomes" id="UP000326939">
    <property type="component" value="Chromosome 2"/>
</dbReference>
<feature type="coiled-coil region" evidence="1">
    <location>
        <begin position="87"/>
        <end position="114"/>
    </location>
</feature>
<feature type="region of interest" description="Disordered" evidence="2">
    <location>
        <begin position="467"/>
        <end position="556"/>
    </location>
</feature>
<dbReference type="PANTHER" id="PTHR14241">
    <property type="entry name" value="INTERFERON-INDUCED PROTEIN 44"/>
    <property type="match status" value="1"/>
</dbReference>
<keyword evidence="1" id="KW-0175">Coiled coil</keyword>
<feature type="region of interest" description="Disordered" evidence="2">
    <location>
        <begin position="65"/>
        <end position="84"/>
    </location>
</feature>
<dbReference type="CDD" id="cd00882">
    <property type="entry name" value="Ras_like_GTPase"/>
    <property type="match status" value="1"/>
</dbReference>
<keyword evidence="5" id="KW-1185">Reference proteome</keyword>
<gene>
    <name evidence="4" type="ORF">DKX38_003572</name>
</gene>
<sequence>MGGGDRDSDSGGEDMPLGFNPDEEYSVEENSSQSSSSPLGSYSFQRLQEKNEGVTMDGEFGSVFEGSRIPPSYSGPQANHKRRRTACREVLESYDQLKDRSKSLEEEKRKILSEELIIQVGCALGFCSREASYTPGGWMENVIGMKLSDYDVPNTTVLLVIGPKGSGKSSLINRISKVFEDDKFASERAQVSYNSSAGDGTYFLQEYMIPRGSTSFCLYDTRGLSYDSYDSSITLKKWITEGVHHRELVIRPSDNLHLRNRMKCKAHGNGCQSKETRMVNFVIFAVDGLAVLKSMDNLVDEGTKYTQMIAKTFDCPYISFNGSRKFCILFLNCNVFMVKHMHVLRDDKPVVVVTHGDLLSLNDRARVRVHLGELLESHDEVTEFTIVNMLHYSLEHADKNLPHKHQIAKKARILSLYSYVSLFIILAIAIMSICTPPLFIQHPPVSKAHAYVPQSEALVDPALSEALVNGDPRNSEARLDPPKSNVHADPPMSEAPVNVDPPKSEARLDTPKSEVHVDPHKSETHAEPSKSKAHTDLPKSKGLANSHQSDDQIIDWSTVRHLWLDES</sequence>
<comment type="caution">
    <text evidence="4">The sequence shown here is derived from an EMBL/GenBank/DDBJ whole genome shotgun (WGS) entry which is preliminary data.</text>
</comment>